<evidence type="ECO:0000256" key="1">
    <source>
        <dbReference type="ARBA" id="ARBA00004245"/>
    </source>
</evidence>
<evidence type="ECO:0000313" key="8">
    <source>
        <dbReference type="Proteomes" id="UP000604046"/>
    </source>
</evidence>
<dbReference type="PROSITE" id="PS51230">
    <property type="entry name" value="EB1_C"/>
    <property type="match status" value="1"/>
</dbReference>
<dbReference type="OrthoDB" id="2119228at2759"/>
<keyword evidence="2" id="KW-0963">Cytoplasm</keyword>
<name>A0A812KWX8_9DINO</name>
<evidence type="ECO:0000256" key="3">
    <source>
        <dbReference type="ARBA" id="ARBA00022701"/>
    </source>
</evidence>
<dbReference type="InterPro" id="IPR004953">
    <property type="entry name" value="EB1_C"/>
</dbReference>
<dbReference type="PANTHER" id="PTHR10623">
    <property type="entry name" value="MICROTUBULE-ASSOCIATED PROTEIN RP/EB FAMILY MEMBER"/>
    <property type="match status" value="1"/>
</dbReference>
<keyword evidence="8" id="KW-1185">Reference proteome</keyword>
<keyword evidence="3 5" id="KW-0493">Microtubule</keyword>
<reference evidence="7" key="1">
    <citation type="submission" date="2021-02" db="EMBL/GenBank/DDBJ databases">
        <authorList>
            <person name="Dougan E. K."/>
            <person name="Rhodes N."/>
            <person name="Thang M."/>
            <person name="Chan C."/>
        </authorList>
    </citation>
    <scope>NUCLEOTIDE SEQUENCE</scope>
</reference>
<dbReference type="Gene3D" id="1.20.5.1430">
    <property type="match status" value="1"/>
</dbReference>
<gene>
    <name evidence="7" type="primary">MAPRE3</name>
    <name evidence="7" type="ORF">SNAT2548_LOCUS10366</name>
</gene>
<dbReference type="AlphaFoldDB" id="A0A812KWX8"/>
<comment type="subcellular location">
    <subcellularLocation>
        <location evidence="1">Cytoplasm</location>
        <location evidence="1">Cytoskeleton</location>
    </subcellularLocation>
</comment>
<evidence type="ECO:0000256" key="2">
    <source>
        <dbReference type="ARBA" id="ARBA00022490"/>
    </source>
</evidence>
<keyword evidence="4" id="KW-0206">Cytoskeleton</keyword>
<evidence type="ECO:0000256" key="4">
    <source>
        <dbReference type="ARBA" id="ARBA00023212"/>
    </source>
</evidence>
<dbReference type="InterPro" id="IPR036872">
    <property type="entry name" value="CH_dom_sf"/>
</dbReference>
<dbReference type="InterPro" id="IPR027328">
    <property type="entry name" value="MAPRE"/>
</dbReference>
<dbReference type="SUPFAM" id="SSF140612">
    <property type="entry name" value="EB1 dimerisation domain-like"/>
    <property type="match status" value="1"/>
</dbReference>
<feature type="domain" description="EB1 C-terminal" evidence="6">
    <location>
        <begin position="126"/>
        <end position="202"/>
    </location>
</feature>
<dbReference type="GO" id="GO:0008017">
    <property type="term" value="F:microtubule binding"/>
    <property type="evidence" value="ECO:0007669"/>
    <property type="project" value="InterPro"/>
</dbReference>
<evidence type="ECO:0000256" key="5">
    <source>
        <dbReference type="PROSITE-ProRule" id="PRU00576"/>
    </source>
</evidence>
<organism evidence="7 8">
    <name type="scientific">Symbiodinium natans</name>
    <dbReference type="NCBI Taxonomy" id="878477"/>
    <lineage>
        <taxon>Eukaryota</taxon>
        <taxon>Sar</taxon>
        <taxon>Alveolata</taxon>
        <taxon>Dinophyceae</taxon>
        <taxon>Suessiales</taxon>
        <taxon>Symbiodiniaceae</taxon>
        <taxon>Symbiodinium</taxon>
    </lineage>
</organism>
<dbReference type="Proteomes" id="UP000604046">
    <property type="component" value="Unassembled WGS sequence"/>
</dbReference>
<dbReference type="Gene3D" id="1.10.418.10">
    <property type="entry name" value="Calponin-like domain"/>
    <property type="match status" value="1"/>
</dbReference>
<sequence length="212" mass="24581">MKRVNWMARDEHQCIPNYKVLQQAFSKVGIQRHIEVDKLVRGKYQDNLEMLQWIKNYFERTFQGTSYDAAARRFTDNLPDWARPSEASNQPLRRPLSNVNALASKVPKHGRPGGGDGYQRSSQAPNFALLQEEHERIREEVIDLKITVDGLETERDFYFQKLRDIEIMCQAWEENPDMNMTVNKFVEEVQNILYAKDDEIAASGDAEADASQ</sequence>
<protein>
    <submittedName>
        <fullName evidence="7">MAPRE3 protein</fullName>
    </submittedName>
</protein>
<proteinExistence type="predicted"/>
<dbReference type="InterPro" id="IPR036133">
    <property type="entry name" value="EB1_C_sf"/>
</dbReference>
<accession>A0A812KWX8</accession>
<dbReference type="SUPFAM" id="SSF47576">
    <property type="entry name" value="Calponin-homology domain, CH-domain"/>
    <property type="match status" value="1"/>
</dbReference>
<evidence type="ECO:0000313" key="7">
    <source>
        <dbReference type="EMBL" id="CAE7237716.1"/>
    </source>
</evidence>
<dbReference type="EMBL" id="CAJNDS010000857">
    <property type="protein sequence ID" value="CAE7237716.1"/>
    <property type="molecule type" value="Genomic_DNA"/>
</dbReference>
<dbReference type="GO" id="GO:0005874">
    <property type="term" value="C:microtubule"/>
    <property type="evidence" value="ECO:0007669"/>
    <property type="project" value="UniProtKB-KW"/>
</dbReference>
<dbReference type="Pfam" id="PF03271">
    <property type="entry name" value="EB1"/>
    <property type="match status" value="1"/>
</dbReference>
<comment type="caution">
    <text evidence="7">The sequence shown here is derived from an EMBL/GenBank/DDBJ whole genome shotgun (WGS) entry which is preliminary data.</text>
</comment>
<evidence type="ECO:0000259" key="6">
    <source>
        <dbReference type="PROSITE" id="PS51230"/>
    </source>
</evidence>